<protein>
    <submittedName>
        <fullName evidence="4">Cell division protein Fic</fullName>
    </submittedName>
    <submittedName>
        <fullName evidence="5">Fic/DOC family protein</fullName>
    </submittedName>
</protein>
<evidence type="ECO:0000313" key="6">
    <source>
        <dbReference type="Proteomes" id="UP000199541"/>
    </source>
</evidence>
<feature type="binding site" evidence="2">
    <location>
        <begin position="343"/>
        <end position="350"/>
    </location>
    <ligand>
        <name>ATP</name>
        <dbReference type="ChEBI" id="CHEBI:30616"/>
    </ligand>
</feature>
<evidence type="ECO:0000313" key="4">
    <source>
        <dbReference type="EMBL" id="GHD99784.1"/>
    </source>
</evidence>
<evidence type="ECO:0000313" key="5">
    <source>
        <dbReference type="EMBL" id="SDW18374.1"/>
    </source>
</evidence>
<dbReference type="GO" id="GO:0051301">
    <property type="term" value="P:cell division"/>
    <property type="evidence" value="ECO:0007669"/>
    <property type="project" value="UniProtKB-KW"/>
</dbReference>
<reference evidence="4" key="1">
    <citation type="journal article" date="2014" name="Int. J. Syst. Evol. Microbiol.">
        <title>Complete genome sequence of Corynebacterium casei LMG S-19264T (=DSM 44701T), isolated from a smear-ripened cheese.</title>
        <authorList>
            <consortium name="US DOE Joint Genome Institute (JGI-PGF)"/>
            <person name="Walter F."/>
            <person name="Albersmeier A."/>
            <person name="Kalinowski J."/>
            <person name="Ruckert C."/>
        </authorList>
    </citation>
    <scope>NUCLEOTIDE SEQUENCE</scope>
    <source>
        <strain evidence="4">CGMCC 1.10859</strain>
    </source>
</reference>
<dbReference type="Pfam" id="PF02661">
    <property type="entry name" value="Fic"/>
    <property type="match status" value="1"/>
</dbReference>
<keyword evidence="4" id="KW-0132">Cell division</keyword>
<dbReference type="PROSITE" id="PS51459">
    <property type="entry name" value="FIDO"/>
    <property type="match status" value="1"/>
</dbReference>
<comment type="caution">
    <text evidence="4">The sequence shown here is derived from an EMBL/GenBank/DDBJ whole genome shotgun (WGS) entry which is preliminary data.</text>
</comment>
<dbReference type="EMBL" id="FNOB01000002">
    <property type="protein sequence ID" value="SDW18374.1"/>
    <property type="molecule type" value="Genomic_DNA"/>
</dbReference>
<keyword evidence="4" id="KW-0131">Cell cycle</keyword>
<evidence type="ECO:0000313" key="7">
    <source>
        <dbReference type="Proteomes" id="UP000634647"/>
    </source>
</evidence>
<dbReference type="SUPFAM" id="SSF140931">
    <property type="entry name" value="Fic-like"/>
    <property type="match status" value="1"/>
</dbReference>
<proteinExistence type="predicted"/>
<dbReference type="PANTHER" id="PTHR13504:SF38">
    <property type="entry name" value="FIDO DOMAIN-CONTAINING PROTEIN"/>
    <property type="match status" value="1"/>
</dbReference>
<dbReference type="GO" id="GO:0005524">
    <property type="term" value="F:ATP binding"/>
    <property type="evidence" value="ECO:0007669"/>
    <property type="project" value="UniProtKB-KW"/>
</dbReference>
<name>A0AAN4UP70_9RHOB</name>
<reference evidence="5 6" key="2">
    <citation type="submission" date="2016-10" db="EMBL/GenBank/DDBJ databases">
        <authorList>
            <person name="Varghese N."/>
            <person name="Submissions S."/>
        </authorList>
    </citation>
    <scope>NUCLEOTIDE SEQUENCE [LARGE SCALE GENOMIC DNA]</scope>
    <source>
        <strain evidence="5 6">DSM 24802</strain>
    </source>
</reference>
<dbReference type="EMBL" id="BNAB01000002">
    <property type="protein sequence ID" value="GHD99784.1"/>
    <property type="molecule type" value="Genomic_DNA"/>
</dbReference>
<keyword evidence="2" id="KW-0547">Nucleotide-binding</keyword>
<keyword evidence="6" id="KW-1185">Reference proteome</keyword>
<keyword evidence="2" id="KW-0067">ATP-binding</keyword>
<dbReference type="Gene3D" id="1.10.3290.10">
    <property type="entry name" value="Fido-like domain"/>
    <property type="match status" value="1"/>
</dbReference>
<evidence type="ECO:0000256" key="2">
    <source>
        <dbReference type="PIRSR" id="PIRSR640198-2"/>
    </source>
</evidence>
<sequence length="516" mass="58845">MPAGQQRQFSGPRNIFQERRLPETATLAGYGALIDTYDLAVPLPRRLSATGSHHRIVEDDAWRIMTPRHAPSPDLDGHLTFALKYEGLDLAVLKRLFEATGPEAIEEIVRNKPTGNYARRIWFLYEWLTGERLDLPDAEGGRYVPVIDPEQQFATEGENAPRYRVKNNMPGTREFCPLVYRTPRLEEFIAMDLPERARAVVADVPRDLLARTAAFLLLKDSRSSYAIEGERPPQDRIQRWGRAIGEAGRQPLDRDELLRLQRIVIGDARFIRLGFRDEGGFVGEHDRETRMPLPDHISARHEDLPSLTDGMVAFDQGAARHADPVVAAAILAFGFVYIHPFEDGNGRLHRYLIHHVLAERGFNPPGVVFPVSAAILERIDDYRTVLESYSARLLPLIEWEPTDKFNVRVLNDTADFYRFFDATPHAEFLYACVQKTIEEDLPSETAFLRNYDAFRGQVESLVEMRESTVDLLFRFLEQNNGRLSNRAREREFSALTEEEVGRIEGIYADIFGDVVA</sequence>
<dbReference type="InterPro" id="IPR036597">
    <property type="entry name" value="Fido-like_dom_sf"/>
</dbReference>
<feature type="domain" description="Fido" evidence="3">
    <location>
        <begin position="252"/>
        <end position="402"/>
    </location>
</feature>
<accession>A0AAN4UP70</accession>
<gene>
    <name evidence="4" type="ORF">GCM10008024_08640</name>
    <name evidence="5" type="ORF">SAMN05444006_10212</name>
</gene>
<organism evidence="4 7">
    <name type="scientific">Allgaiera indica</name>
    <dbReference type="NCBI Taxonomy" id="765699"/>
    <lineage>
        <taxon>Bacteria</taxon>
        <taxon>Pseudomonadati</taxon>
        <taxon>Pseudomonadota</taxon>
        <taxon>Alphaproteobacteria</taxon>
        <taxon>Rhodobacterales</taxon>
        <taxon>Paracoccaceae</taxon>
        <taxon>Allgaiera</taxon>
    </lineage>
</organism>
<reference evidence="4" key="3">
    <citation type="submission" date="2023-06" db="EMBL/GenBank/DDBJ databases">
        <authorList>
            <person name="Sun Q."/>
            <person name="Zhou Y."/>
        </authorList>
    </citation>
    <scope>NUCLEOTIDE SEQUENCE</scope>
    <source>
        <strain evidence="4">CGMCC 1.10859</strain>
    </source>
</reference>
<feature type="binding site" evidence="2">
    <location>
        <begin position="282"/>
        <end position="285"/>
    </location>
    <ligand>
        <name>ATP</name>
        <dbReference type="ChEBI" id="CHEBI:30616"/>
    </ligand>
</feature>
<dbReference type="InterPro" id="IPR040198">
    <property type="entry name" value="Fido_containing"/>
</dbReference>
<feature type="active site" evidence="1">
    <location>
        <position position="339"/>
    </location>
</feature>
<dbReference type="Proteomes" id="UP000199541">
    <property type="component" value="Unassembled WGS sequence"/>
</dbReference>
<dbReference type="Proteomes" id="UP000634647">
    <property type="component" value="Unassembled WGS sequence"/>
</dbReference>
<dbReference type="PANTHER" id="PTHR13504">
    <property type="entry name" value="FIDO DOMAIN-CONTAINING PROTEIN DDB_G0283145"/>
    <property type="match status" value="1"/>
</dbReference>
<dbReference type="AlphaFoldDB" id="A0AAN4UP70"/>
<evidence type="ECO:0000259" key="3">
    <source>
        <dbReference type="PROSITE" id="PS51459"/>
    </source>
</evidence>
<dbReference type="InterPro" id="IPR003812">
    <property type="entry name" value="Fido"/>
</dbReference>
<evidence type="ECO:0000256" key="1">
    <source>
        <dbReference type="PIRSR" id="PIRSR640198-1"/>
    </source>
</evidence>